<dbReference type="OrthoDB" id="205546at2759"/>
<dbReference type="EMBL" id="KV454012">
    <property type="protein sequence ID" value="ODV97147.1"/>
    <property type="molecule type" value="Genomic_DNA"/>
</dbReference>
<evidence type="ECO:0000256" key="4">
    <source>
        <dbReference type="ARBA" id="ARBA00022824"/>
    </source>
</evidence>
<dbReference type="GO" id="GO:0016126">
    <property type="term" value="P:sterol biosynthetic process"/>
    <property type="evidence" value="ECO:0007669"/>
    <property type="project" value="TreeGrafter"/>
</dbReference>
<evidence type="ECO:0000256" key="6">
    <source>
        <dbReference type="ARBA" id="ARBA00023136"/>
    </source>
</evidence>
<name>A0A1E4TZI4_PACTA</name>
<dbReference type="PANTHER" id="PTHR15301">
    <property type="entry name" value="INSULIN-INDUCED GENE 1"/>
    <property type="match status" value="1"/>
</dbReference>
<evidence type="ECO:0000313" key="9">
    <source>
        <dbReference type="Proteomes" id="UP000094236"/>
    </source>
</evidence>
<dbReference type="STRING" id="669874.A0A1E4TZI4"/>
<evidence type="ECO:0000256" key="2">
    <source>
        <dbReference type="ARBA" id="ARBA00007475"/>
    </source>
</evidence>
<dbReference type="Pfam" id="PF07281">
    <property type="entry name" value="INSIG"/>
    <property type="match status" value="1"/>
</dbReference>
<evidence type="ECO:0000256" key="5">
    <source>
        <dbReference type="ARBA" id="ARBA00022989"/>
    </source>
</evidence>
<dbReference type="Proteomes" id="UP000094236">
    <property type="component" value="Unassembled WGS sequence"/>
</dbReference>
<feature type="transmembrane region" description="Helical" evidence="7">
    <location>
        <begin position="321"/>
        <end position="342"/>
    </location>
</feature>
<feature type="transmembrane region" description="Helical" evidence="7">
    <location>
        <begin position="73"/>
        <end position="95"/>
    </location>
</feature>
<evidence type="ECO:0000256" key="3">
    <source>
        <dbReference type="ARBA" id="ARBA00022692"/>
    </source>
</evidence>
<organism evidence="8 9">
    <name type="scientific">Pachysolen tannophilus NRRL Y-2460</name>
    <dbReference type="NCBI Taxonomy" id="669874"/>
    <lineage>
        <taxon>Eukaryota</taxon>
        <taxon>Fungi</taxon>
        <taxon>Dikarya</taxon>
        <taxon>Ascomycota</taxon>
        <taxon>Saccharomycotina</taxon>
        <taxon>Pichiomycetes</taxon>
        <taxon>Pachysolenaceae</taxon>
        <taxon>Pachysolen</taxon>
    </lineage>
</organism>
<protein>
    <submittedName>
        <fullName evidence="8">Uncharacterized protein</fullName>
    </submittedName>
</protein>
<dbReference type="GO" id="GO:0005789">
    <property type="term" value="C:endoplasmic reticulum membrane"/>
    <property type="evidence" value="ECO:0007669"/>
    <property type="project" value="UniProtKB-SubCell"/>
</dbReference>
<keyword evidence="9" id="KW-1185">Reference proteome</keyword>
<keyword evidence="3 7" id="KW-0812">Transmembrane</keyword>
<comment type="subcellular location">
    <subcellularLocation>
        <location evidence="1">Endoplasmic reticulum membrane</location>
        <topology evidence="1">Multi-pass membrane protein</topology>
    </subcellularLocation>
</comment>
<dbReference type="AlphaFoldDB" id="A0A1E4TZI4"/>
<proteinExistence type="inferred from homology"/>
<dbReference type="InterPro" id="IPR025929">
    <property type="entry name" value="INSIG_fam"/>
</dbReference>
<keyword evidence="4" id="KW-0256">Endoplasmic reticulum</keyword>
<sequence>MSGILNHNNDSIVSLMKPTLYQIYGNDEVDLDNENNDIYVNLNENINRHNINADNEGYFLVNRHLKKNEKRPLLQKIIITMLKLLVLAIMGNLYFKLLESINYNDEGKSTKLPNLNDFKILFLFSHFLGKFNLINFKNEKFGVALNCSLEGIALGLIQPVVLDNLLKLVFEKKQNKTNSTLHIKIPTGTVSAETVISEAENLSSGNLKVEKKLSKNNNSISNSKNLASFINKNYETILRSTVAVIGISYGLKKIEWESSLQASISWSLLNPCLWLLLDGTWYGFLSNSFVSCTMMVLGLVFGDTNKNLVDLFDLEELSKILWLGSFSFIGMLIFSKVGRYLFGRD</sequence>
<evidence type="ECO:0000313" key="8">
    <source>
        <dbReference type="EMBL" id="ODV97147.1"/>
    </source>
</evidence>
<gene>
    <name evidence="8" type="ORF">PACTADRAFT_74709</name>
</gene>
<accession>A0A1E4TZI4</accession>
<evidence type="ECO:0000256" key="1">
    <source>
        <dbReference type="ARBA" id="ARBA00004477"/>
    </source>
</evidence>
<dbReference type="PANTHER" id="PTHR15301:SF3">
    <property type="entry name" value="PROTEIN NSG1-RELATED"/>
    <property type="match status" value="1"/>
</dbReference>
<comment type="similarity">
    <text evidence="2">Belongs to the INSIG family.</text>
</comment>
<reference evidence="9" key="1">
    <citation type="submission" date="2016-05" db="EMBL/GenBank/DDBJ databases">
        <title>Comparative genomics of biotechnologically important yeasts.</title>
        <authorList>
            <consortium name="DOE Joint Genome Institute"/>
            <person name="Riley R."/>
            <person name="Haridas S."/>
            <person name="Wolfe K.H."/>
            <person name="Lopes M.R."/>
            <person name="Hittinger C.T."/>
            <person name="Goker M."/>
            <person name="Salamov A."/>
            <person name="Wisecaver J."/>
            <person name="Long T.M."/>
            <person name="Aerts A.L."/>
            <person name="Barry K."/>
            <person name="Choi C."/>
            <person name="Clum A."/>
            <person name="Coughlan A.Y."/>
            <person name="Deshpande S."/>
            <person name="Douglass A.P."/>
            <person name="Hanson S.J."/>
            <person name="Klenk H.-P."/>
            <person name="Labutti K."/>
            <person name="Lapidus A."/>
            <person name="Lindquist E."/>
            <person name="Lipzen A."/>
            <person name="Meier-Kolthoff J.P."/>
            <person name="Ohm R.A."/>
            <person name="Otillar R.P."/>
            <person name="Pangilinan J."/>
            <person name="Peng Y."/>
            <person name="Rokas A."/>
            <person name="Rosa C.A."/>
            <person name="Scheuner C."/>
            <person name="Sibirny A.A."/>
            <person name="Slot J.C."/>
            <person name="Stielow J.B."/>
            <person name="Sun H."/>
            <person name="Kurtzman C.P."/>
            <person name="Blackwell M."/>
            <person name="Grigoriev I.V."/>
            <person name="Jeffries T.W."/>
        </authorList>
    </citation>
    <scope>NUCLEOTIDE SEQUENCE [LARGE SCALE GENOMIC DNA]</scope>
    <source>
        <strain evidence="9">NRRL Y-2460</strain>
    </source>
</reference>
<keyword evidence="5 7" id="KW-1133">Transmembrane helix</keyword>
<keyword evidence="6 7" id="KW-0472">Membrane</keyword>
<feature type="transmembrane region" description="Helical" evidence="7">
    <location>
        <begin position="281"/>
        <end position="301"/>
    </location>
</feature>
<evidence type="ECO:0000256" key="7">
    <source>
        <dbReference type="SAM" id="Phobius"/>
    </source>
</evidence>